<dbReference type="eggNOG" id="arCOG12041">
    <property type="taxonomic scope" value="Archaea"/>
</dbReference>
<keyword evidence="2" id="KW-1185">Reference proteome</keyword>
<keyword evidence="1" id="KW-0067">ATP-binding</keyword>
<proteinExistence type="predicted"/>
<dbReference type="AlphaFoldDB" id="A6UUJ7"/>
<keyword evidence="1" id="KW-0378">Hydrolase</keyword>
<evidence type="ECO:0000313" key="1">
    <source>
        <dbReference type="EMBL" id="ABR56169.1"/>
    </source>
</evidence>
<dbReference type="EMBL" id="CP000743">
    <property type="protein sequence ID" value="ABR56169.1"/>
    <property type="molecule type" value="Genomic_DNA"/>
</dbReference>
<dbReference type="Proteomes" id="UP000001106">
    <property type="component" value="Chromosome"/>
</dbReference>
<reference evidence="1" key="1">
    <citation type="submission" date="2007-06" db="EMBL/GenBank/DDBJ databases">
        <title>Complete sequence of Methanococcus aeolicus Nankai-3.</title>
        <authorList>
            <consortium name="US DOE Joint Genome Institute"/>
            <person name="Copeland A."/>
            <person name="Lucas S."/>
            <person name="Lapidus A."/>
            <person name="Barry K."/>
            <person name="Glavina del Rio T."/>
            <person name="Dalin E."/>
            <person name="Tice H."/>
            <person name="Pitluck S."/>
            <person name="Chain P."/>
            <person name="Malfatti S."/>
            <person name="Shin M."/>
            <person name="Vergez L."/>
            <person name="Schmutz J."/>
            <person name="Larimer F."/>
            <person name="Land M."/>
            <person name="Hauser L."/>
            <person name="Kyrpides N."/>
            <person name="Lykidis A."/>
            <person name="Sieprawska-Lupa M."/>
            <person name="Whitman W.B."/>
            <person name="Richardson P."/>
        </authorList>
    </citation>
    <scope>NUCLEOTIDE SEQUENCE [LARGE SCALE GENOMIC DNA]</scope>
    <source>
        <strain evidence="1">Nankai-3</strain>
    </source>
</reference>
<dbReference type="STRING" id="419665.Maeo_0584"/>
<name>A6UUJ7_META3</name>
<keyword evidence="1" id="KW-0547">Nucleotide-binding</keyword>
<dbReference type="HOGENOM" id="CLU_1275305_0_0_2"/>
<protein>
    <submittedName>
        <fullName evidence="1">Helicase, putative</fullName>
    </submittedName>
</protein>
<keyword evidence="1" id="KW-0347">Helicase</keyword>
<accession>A6UUJ7</accession>
<gene>
    <name evidence="1" type="ordered locus">Maeo_0584</name>
</gene>
<sequence>MINMGYDCETLKVVYQEYQRIKEHLGHKPNRVEMFRHIDNNLYQKIRINSKLNIFRNYLGFLDKFGELPKEEKEVQEIAGDFLNMMERTRMTKTYKIPLLKSFIRNNHISLKCGEEDIYRSFKEFYDNPENSLDMERHERTKNFKKWDKWKYIKLAKENPIRFLMKTESEYFKMDGNYFCLTEQLKPVVDNKIFVDNYKDILEFRRLEYFRHHRLF</sequence>
<dbReference type="KEGG" id="mae:Maeo_0584"/>
<organism evidence="1 2">
    <name type="scientific">Methanococcus aeolicus (strain ATCC BAA-1280 / DSM 17508 / OCM 812 / Nankai-3)</name>
    <dbReference type="NCBI Taxonomy" id="419665"/>
    <lineage>
        <taxon>Archaea</taxon>
        <taxon>Methanobacteriati</taxon>
        <taxon>Methanobacteriota</taxon>
        <taxon>Methanomada group</taxon>
        <taxon>Methanococci</taxon>
        <taxon>Methanococcales</taxon>
        <taxon>Methanococcaceae</taxon>
        <taxon>Methanococcus</taxon>
    </lineage>
</organism>
<evidence type="ECO:0000313" key="2">
    <source>
        <dbReference type="Proteomes" id="UP000001106"/>
    </source>
</evidence>
<dbReference type="GO" id="GO:0004386">
    <property type="term" value="F:helicase activity"/>
    <property type="evidence" value="ECO:0007669"/>
    <property type="project" value="UniProtKB-KW"/>
</dbReference>